<keyword evidence="3" id="KW-1185">Reference proteome</keyword>
<comment type="caution">
    <text evidence="2">The sequence shown here is derived from an EMBL/GenBank/DDBJ whole genome shotgun (WGS) entry which is preliminary data.</text>
</comment>
<accession>A0A9X3UHI6</accession>
<dbReference type="InterPro" id="IPR029024">
    <property type="entry name" value="TerB-like"/>
</dbReference>
<gene>
    <name evidence="2" type="ORF">OQ273_07185</name>
</gene>
<feature type="chain" id="PRO_5040923364" description="PepSY domain-containing protein" evidence="1">
    <location>
        <begin position="21"/>
        <end position="144"/>
    </location>
</feature>
<dbReference type="RefSeq" id="WP_267989786.1">
    <property type="nucleotide sequence ID" value="NZ_JAPJZI010000001.1"/>
</dbReference>
<dbReference type="SUPFAM" id="SSF158682">
    <property type="entry name" value="TerB-like"/>
    <property type="match status" value="1"/>
</dbReference>
<evidence type="ECO:0000313" key="3">
    <source>
        <dbReference type="Proteomes" id="UP001151234"/>
    </source>
</evidence>
<feature type="signal peptide" evidence="1">
    <location>
        <begin position="1"/>
        <end position="20"/>
    </location>
</feature>
<name>A0A9X3UHI6_9HYPH</name>
<evidence type="ECO:0008006" key="4">
    <source>
        <dbReference type="Google" id="ProtNLM"/>
    </source>
</evidence>
<dbReference type="Proteomes" id="UP001151234">
    <property type="component" value="Unassembled WGS sequence"/>
</dbReference>
<dbReference type="EMBL" id="JAPJZI010000001">
    <property type="protein sequence ID" value="MDA5398355.1"/>
    <property type="molecule type" value="Genomic_DNA"/>
</dbReference>
<dbReference type="AlphaFoldDB" id="A0A9X3UHI6"/>
<reference evidence="2" key="1">
    <citation type="submission" date="2022-11" db="EMBL/GenBank/DDBJ databases">
        <title>Draft genome sequence of Hoeflea poritis E7-10 and Hoeflea prorocentri PM5-8, separated from scleractinian coral Porites lutea and marine dinoflagellate.</title>
        <authorList>
            <person name="Zhang G."/>
            <person name="Wei Q."/>
            <person name="Cai L."/>
        </authorList>
    </citation>
    <scope>NUCLEOTIDE SEQUENCE</scope>
    <source>
        <strain evidence="2">PM5-8</strain>
    </source>
</reference>
<protein>
    <recommendedName>
        <fullName evidence="4">PepSY domain-containing protein</fullName>
    </recommendedName>
</protein>
<evidence type="ECO:0000256" key="1">
    <source>
        <dbReference type="SAM" id="SignalP"/>
    </source>
</evidence>
<proteinExistence type="predicted"/>
<keyword evidence="1" id="KW-0732">Signal</keyword>
<organism evidence="2 3">
    <name type="scientific">Hoeflea prorocentri</name>
    <dbReference type="NCBI Taxonomy" id="1922333"/>
    <lineage>
        <taxon>Bacteria</taxon>
        <taxon>Pseudomonadati</taxon>
        <taxon>Pseudomonadota</taxon>
        <taxon>Alphaproteobacteria</taxon>
        <taxon>Hyphomicrobiales</taxon>
        <taxon>Rhizobiaceae</taxon>
        <taxon>Hoeflea</taxon>
    </lineage>
</organism>
<sequence length="144" mass="16339">MKRISSTFALLVLSTQIAWADRPVTAEEHARINSVIAAFGCFATDIEFDDDDNRYEIDDADCGGRERYDMELNTSFEIVDGERPVTPLERQLIDAALEKLGCSGGTAEFEFDDKYFEIEDVRCDGGRYEVKLTQDFDFIQKSPD</sequence>
<evidence type="ECO:0000313" key="2">
    <source>
        <dbReference type="EMBL" id="MDA5398355.1"/>
    </source>
</evidence>